<organism evidence="1 2">
    <name type="scientific">Planotetraspora silvatica</name>
    <dbReference type="NCBI Taxonomy" id="234614"/>
    <lineage>
        <taxon>Bacteria</taxon>
        <taxon>Bacillati</taxon>
        <taxon>Actinomycetota</taxon>
        <taxon>Actinomycetes</taxon>
        <taxon>Streptosporangiales</taxon>
        <taxon>Streptosporangiaceae</taxon>
        <taxon>Planotetraspora</taxon>
    </lineage>
</organism>
<dbReference type="EMBL" id="BOOQ01000002">
    <property type="protein sequence ID" value="GII44003.1"/>
    <property type="molecule type" value="Genomic_DNA"/>
</dbReference>
<sequence>MVAAGREDALLISHPVETYGPVIVNEEGGVCSFELCYRLVTRLPIWAGNTRVIHGSGGENAYEYGKALYQGPWCGTRRHSRNRFEFHLENGPGQTADRQAERTGG</sequence>
<evidence type="ECO:0000313" key="2">
    <source>
        <dbReference type="Proteomes" id="UP000644610"/>
    </source>
</evidence>
<accession>A0A8J3UEY2</accession>
<dbReference type="AlphaFoldDB" id="A0A8J3UEY2"/>
<name>A0A8J3UEY2_9ACTN</name>
<protein>
    <submittedName>
        <fullName evidence="1">Uncharacterized protein</fullName>
    </submittedName>
</protein>
<proteinExistence type="predicted"/>
<gene>
    <name evidence="1" type="ORF">Psi02_04270</name>
</gene>
<comment type="caution">
    <text evidence="1">The sequence shown here is derived from an EMBL/GenBank/DDBJ whole genome shotgun (WGS) entry which is preliminary data.</text>
</comment>
<dbReference type="Proteomes" id="UP000644610">
    <property type="component" value="Unassembled WGS sequence"/>
</dbReference>
<evidence type="ECO:0000313" key="1">
    <source>
        <dbReference type="EMBL" id="GII44003.1"/>
    </source>
</evidence>
<reference evidence="1" key="1">
    <citation type="submission" date="2021-01" db="EMBL/GenBank/DDBJ databases">
        <title>Whole genome shotgun sequence of Planotetraspora silvatica NBRC 100141.</title>
        <authorList>
            <person name="Komaki H."/>
            <person name="Tamura T."/>
        </authorList>
    </citation>
    <scope>NUCLEOTIDE SEQUENCE</scope>
    <source>
        <strain evidence="1">NBRC 100141</strain>
    </source>
</reference>
<keyword evidence="2" id="KW-1185">Reference proteome</keyword>